<evidence type="ECO:0000256" key="3">
    <source>
        <dbReference type="ARBA" id="ARBA00023065"/>
    </source>
</evidence>
<keyword evidence="2" id="KW-0813">Transport</keyword>
<dbReference type="Pfam" id="PF01813">
    <property type="entry name" value="ATP-synt_D"/>
    <property type="match status" value="1"/>
</dbReference>
<comment type="similarity">
    <text evidence="1">Belongs to the V-ATPase D subunit family.</text>
</comment>
<evidence type="ECO:0000256" key="1">
    <source>
        <dbReference type="ARBA" id="ARBA00005850"/>
    </source>
</evidence>
<proteinExistence type="inferred from homology"/>
<organism evidence="4 5">
    <name type="scientific">Virgisporangium ochraceum</name>
    <dbReference type="NCBI Taxonomy" id="65505"/>
    <lineage>
        <taxon>Bacteria</taxon>
        <taxon>Bacillati</taxon>
        <taxon>Actinomycetota</taxon>
        <taxon>Actinomycetes</taxon>
        <taxon>Micromonosporales</taxon>
        <taxon>Micromonosporaceae</taxon>
        <taxon>Virgisporangium</taxon>
    </lineage>
</organism>
<keyword evidence="5" id="KW-1185">Reference proteome</keyword>
<name>A0A8J4EEA4_9ACTN</name>
<gene>
    <name evidence="4" type="ORF">Voc01_064610</name>
</gene>
<dbReference type="AlphaFoldDB" id="A0A8J4EEA4"/>
<dbReference type="Proteomes" id="UP000635606">
    <property type="component" value="Unassembled WGS sequence"/>
</dbReference>
<dbReference type="RefSeq" id="WP_203931405.1">
    <property type="nucleotide sequence ID" value="NZ_BOPH01000088.1"/>
</dbReference>
<evidence type="ECO:0008006" key="6">
    <source>
        <dbReference type="Google" id="ProtNLM"/>
    </source>
</evidence>
<evidence type="ECO:0000313" key="5">
    <source>
        <dbReference type="Proteomes" id="UP000635606"/>
    </source>
</evidence>
<dbReference type="Gene3D" id="1.10.287.3240">
    <property type="match status" value="1"/>
</dbReference>
<keyword evidence="3" id="KW-0406">Ion transport</keyword>
<accession>A0A8J4EEA4</accession>
<protein>
    <recommendedName>
        <fullName evidence="6">H+transporting two-sector ATPase D subunit</fullName>
    </recommendedName>
</protein>
<sequence>MTLERLPPGRAGLLWLRHRLAVARRGLDLLRHKQVVLAREAERLRYSSSVTREEWRAADAAGRRLLLWAAVVGGAYAVRTARPVGPAVVTPTWITVIGVRCPGDPVVRLPAPDGAGATRSPLVDAAAGDYRRALTAAARHAAMAAAVAAVEAEIATTRQRVHALERRWIPRLEDAAKGVRLQMTELEDSDAVRRRRARRDA</sequence>
<evidence type="ECO:0000313" key="4">
    <source>
        <dbReference type="EMBL" id="GIJ71544.1"/>
    </source>
</evidence>
<dbReference type="GO" id="GO:0046961">
    <property type="term" value="F:proton-transporting ATPase activity, rotational mechanism"/>
    <property type="evidence" value="ECO:0007669"/>
    <property type="project" value="InterPro"/>
</dbReference>
<evidence type="ECO:0000256" key="2">
    <source>
        <dbReference type="ARBA" id="ARBA00022448"/>
    </source>
</evidence>
<comment type="caution">
    <text evidence="4">The sequence shown here is derived from an EMBL/GenBank/DDBJ whole genome shotgun (WGS) entry which is preliminary data.</text>
</comment>
<dbReference type="EMBL" id="BOPH01000088">
    <property type="protein sequence ID" value="GIJ71544.1"/>
    <property type="molecule type" value="Genomic_DNA"/>
</dbReference>
<reference evidence="4" key="1">
    <citation type="submission" date="2021-01" db="EMBL/GenBank/DDBJ databases">
        <title>Whole genome shotgun sequence of Virgisporangium ochraceum NBRC 16418.</title>
        <authorList>
            <person name="Komaki H."/>
            <person name="Tamura T."/>
        </authorList>
    </citation>
    <scope>NUCLEOTIDE SEQUENCE</scope>
    <source>
        <strain evidence="4">NBRC 16418</strain>
    </source>
</reference>
<dbReference type="InterPro" id="IPR002699">
    <property type="entry name" value="V_ATPase_D"/>
</dbReference>